<dbReference type="PANTHER" id="PTHR42986">
    <property type="entry name" value="BENZALDEHYDE DEHYDROGENASE YFMT"/>
    <property type="match status" value="1"/>
</dbReference>
<dbReference type="PANTHER" id="PTHR42986:SF1">
    <property type="entry name" value="BENZALDEHYDE DEHYDROGENASE YFMT"/>
    <property type="match status" value="1"/>
</dbReference>
<evidence type="ECO:0000259" key="4">
    <source>
        <dbReference type="Pfam" id="PF00171"/>
    </source>
</evidence>
<gene>
    <name evidence="5" type="ORF">A4U53_38280</name>
</gene>
<evidence type="ECO:0000313" key="5">
    <source>
        <dbReference type="EMBL" id="OAP96425.1"/>
    </source>
</evidence>
<evidence type="ECO:0000256" key="1">
    <source>
        <dbReference type="ARBA" id="ARBA00009986"/>
    </source>
</evidence>
<evidence type="ECO:0000256" key="2">
    <source>
        <dbReference type="ARBA" id="ARBA00023002"/>
    </source>
</evidence>
<dbReference type="InterPro" id="IPR016163">
    <property type="entry name" value="Ald_DH_C"/>
</dbReference>
<dbReference type="InterPro" id="IPR015590">
    <property type="entry name" value="Aldehyde_DH_dom"/>
</dbReference>
<protein>
    <submittedName>
        <fullName evidence="5">Benzaldehyde dehydrogenase</fullName>
    </submittedName>
</protein>
<dbReference type="PROSITE" id="PS00070">
    <property type="entry name" value="ALDEHYDE_DEHYDR_CYS"/>
    <property type="match status" value="1"/>
</dbReference>
<dbReference type="InterPro" id="IPR016160">
    <property type="entry name" value="Ald_DH_CS_CYS"/>
</dbReference>
<dbReference type="GO" id="GO:0016620">
    <property type="term" value="F:oxidoreductase activity, acting on the aldehyde or oxo group of donors, NAD or NADP as acceptor"/>
    <property type="evidence" value="ECO:0007669"/>
    <property type="project" value="InterPro"/>
</dbReference>
<dbReference type="FunFam" id="3.40.605.10:FF:000007">
    <property type="entry name" value="NAD/NADP-dependent betaine aldehyde dehydrogenase"/>
    <property type="match status" value="1"/>
</dbReference>
<sequence length="491" mass="51406">MMNNQNQNFLDTERWQGRAFFADWQTTAAGVMDVTDPATGAVIASVGVGGAADIARAATEARAAQKIWAKTLPTERARILSKAADLLEQNGTELIPWIMRESGSIYPKASIEIEHGALFIRHAASLATAPMGMMIPSMDGRTNYAKRVPHGIVGVISPFNFPLVLSIRSIAAALAFGNAVVHKPDPRTPISGGIIIARIFEEAGLPKGVLQVVPGGADAGEAMCTDPNIAMISFTGSARGGSKVAEIAGKHFKKIQLELGGKNSLIVLDDADLDIAASNSAWGAFLHQGQICMATGLILADEKIAEALTAKLVMKASHLPAGDPSTNQVALGPIISDSQVASIQAIVEDAVAKGAKLLVGGTHDGRFYAATVLSGVKPGMRAFDEEVFGPVACIVTFATEAEAIELTNNSDYGLVAGVISANTGRAVRIADELDVGMVHVNDQTVNGGPFAPFGGPRKSGNGTRIGGPADIEEFTTWKWISVKDVATPYPF</sequence>
<reference evidence="5" key="1">
    <citation type="submission" date="2016-04" db="EMBL/GenBank/DDBJ databases">
        <title>Fast-growing isolate from the root nodules of Vavilovia formosa.</title>
        <authorList>
            <person name="Kimeklis A."/>
            <person name="Safronova V."/>
            <person name="Belimov A."/>
            <person name="Andronov E."/>
        </authorList>
    </citation>
    <scope>NUCLEOTIDE SEQUENCE [LARGE SCALE GENOMIC DNA]</scope>
    <source>
        <strain evidence="5">Vaf-46</strain>
    </source>
</reference>
<comment type="caution">
    <text evidence="5">The sequence shown here is derived from an EMBL/GenBank/DDBJ whole genome shotgun (WGS) entry which is preliminary data.</text>
</comment>
<dbReference type="Gene3D" id="3.40.605.10">
    <property type="entry name" value="Aldehyde Dehydrogenase, Chain A, domain 1"/>
    <property type="match status" value="1"/>
</dbReference>
<proteinExistence type="inferred from homology"/>
<keyword evidence="2" id="KW-0560">Oxidoreductase</keyword>
<dbReference type="Gene3D" id="3.40.309.10">
    <property type="entry name" value="Aldehyde Dehydrogenase, Chain A, domain 2"/>
    <property type="match status" value="1"/>
</dbReference>
<dbReference type="CDD" id="cd07152">
    <property type="entry name" value="ALDH_BenzADH"/>
    <property type="match status" value="1"/>
</dbReference>
<dbReference type="SUPFAM" id="SSF53720">
    <property type="entry name" value="ALDH-like"/>
    <property type="match status" value="1"/>
</dbReference>
<feature type="domain" description="Aldehyde dehydrogenase" evidence="4">
    <location>
        <begin position="24"/>
        <end position="480"/>
    </location>
</feature>
<name>A0A179BYK4_RHILE</name>
<dbReference type="InterPro" id="IPR016162">
    <property type="entry name" value="Ald_DH_N"/>
</dbReference>
<dbReference type="EMBL" id="LWBS01000051">
    <property type="protein sequence ID" value="OAP96425.1"/>
    <property type="molecule type" value="Genomic_DNA"/>
</dbReference>
<keyword evidence="3" id="KW-0520">NAD</keyword>
<accession>A0A179BYK4</accession>
<dbReference type="Pfam" id="PF00171">
    <property type="entry name" value="Aldedh"/>
    <property type="match status" value="1"/>
</dbReference>
<dbReference type="InterPro" id="IPR016161">
    <property type="entry name" value="Ald_DH/histidinol_DH"/>
</dbReference>
<comment type="similarity">
    <text evidence="1">Belongs to the aldehyde dehydrogenase family.</text>
</comment>
<dbReference type="AlphaFoldDB" id="A0A179BYK4"/>
<organism evidence="5">
    <name type="scientific">Rhizobium leguminosarum</name>
    <dbReference type="NCBI Taxonomy" id="384"/>
    <lineage>
        <taxon>Bacteria</taxon>
        <taxon>Pseudomonadati</taxon>
        <taxon>Pseudomonadota</taxon>
        <taxon>Alphaproteobacteria</taxon>
        <taxon>Hyphomicrobiales</taxon>
        <taxon>Rhizobiaceae</taxon>
        <taxon>Rhizobium/Agrobacterium group</taxon>
        <taxon>Rhizobium</taxon>
    </lineage>
</organism>
<evidence type="ECO:0000256" key="3">
    <source>
        <dbReference type="ARBA" id="ARBA00023027"/>
    </source>
</evidence>